<reference evidence="1" key="1">
    <citation type="journal article" date="2014" name="Front. Microbiol.">
        <title>High frequency of phylogenetically diverse reductive dehalogenase-homologous genes in deep subseafloor sedimentary metagenomes.</title>
        <authorList>
            <person name="Kawai M."/>
            <person name="Futagami T."/>
            <person name="Toyoda A."/>
            <person name="Takaki Y."/>
            <person name="Nishi S."/>
            <person name="Hori S."/>
            <person name="Arai W."/>
            <person name="Tsubouchi T."/>
            <person name="Morono Y."/>
            <person name="Uchiyama I."/>
            <person name="Ito T."/>
            <person name="Fujiyama A."/>
            <person name="Inagaki F."/>
            <person name="Takami H."/>
        </authorList>
    </citation>
    <scope>NUCLEOTIDE SEQUENCE</scope>
    <source>
        <strain evidence="1">Expedition CK06-06</strain>
    </source>
</reference>
<evidence type="ECO:0000313" key="1">
    <source>
        <dbReference type="EMBL" id="GAH44523.1"/>
    </source>
</evidence>
<comment type="caution">
    <text evidence="1">The sequence shown here is derived from an EMBL/GenBank/DDBJ whole genome shotgun (WGS) entry which is preliminary data.</text>
</comment>
<accession>X1HGX0</accession>
<protein>
    <submittedName>
        <fullName evidence="1">Uncharacterized protein</fullName>
    </submittedName>
</protein>
<organism evidence="1">
    <name type="scientific">marine sediment metagenome</name>
    <dbReference type="NCBI Taxonomy" id="412755"/>
    <lineage>
        <taxon>unclassified sequences</taxon>
        <taxon>metagenomes</taxon>
        <taxon>ecological metagenomes</taxon>
    </lineage>
</organism>
<proteinExistence type="predicted"/>
<gene>
    <name evidence="1" type="ORF">S03H2_23365</name>
</gene>
<dbReference type="AlphaFoldDB" id="X1HGX0"/>
<sequence>NPGDVIGGKFRVGDGYRQGMNRDESAFSIQLKNPPDPREIVDYLRKYRRKWPYKKIDQMLGYEGDCSSHWFTYPESEHGFSYPSPEDWMNLKELLGFDDTFDQQMTETILVPQTITAHPHGINPGDVIRDRDRDVDWIKGKGGNESDIRSLSGSTYPYPLSLYHRMDPRPHQNPNLHHIRNQTNL</sequence>
<feature type="non-terminal residue" evidence="1">
    <location>
        <position position="1"/>
    </location>
</feature>
<dbReference type="EMBL" id="BARU01012753">
    <property type="protein sequence ID" value="GAH44523.1"/>
    <property type="molecule type" value="Genomic_DNA"/>
</dbReference>
<name>X1HGX0_9ZZZZ</name>